<proteinExistence type="predicted"/>
<dbReference type="AlphaFoldDB" id="A0A6A5ZM32"/>
<dbReference type="EMBL" id="ML977314">
    <property type="protein sequence ID" value="KAF2120064.1"/>
    <property type="molecule type" value="Genomic_DNA"/>
</dbReference>
<reference evidence="2" key="1">
    <citation type="journal article" date="2020" name="Stud. Mycol.">
        <title>101 Dothideomycetes genomes: a test case for predicting lifestyles and emergence of pathogens.</title>
        <authorList>
            <person name="Haridas S."/>
            <person name="Albert R."/>
            <person name="Binder M."/>
            <person name="Bloem J."/>
            <person name="Labutti K."/>
            <person name="Salamov A."/>
            <person name="Andreopoulos B."/>
            <person name="Baker S."/>
            <person name="Barry K."/>
            <person name="Bills G."/>
            <person name="Bluhm B."/>
            <person name="Cannon C."/>
            <person name="Castanera R."/>
            <person name="Culley D."/>
            <person name="Daum C."/>
            <person name="Ezra D."/>
            <person name="Gonzalez J."/>
            <person name="Henrissat B."/>
            <person name="Kuo A."/>
            <person name="Liang C."/>
            <person name="Lipzen A."/>
            <person name="Lutzoni F."/>
            <person name="Magnuson J."/>
            <person name="Mondo S."/>
            <person name="Nolan M."/>
            <person name="Ohm R."/>
            <person name="Pangilinan J."/>
            <person name="Park H.-J."/>
            <person name="Ramirez L."/>
            <person name="Alfaro M."/>
            <person name="Sun H."/>
            <person name="Tritt A."/>
            <person name="Yoshinaga Y."/>
            <person name="Zwiers L.-H."/>
            <person name="Turgeon B."/>
            <person name="Goodwin S."/>
            <person name="Spatafora J."/>
            <person name="Crous P."/>
            <person name="Grigoriev I."/>
        </authorList>
    </citation>
    <scope>NUCLEOTIDE SEQUENCE</scope>
    <source>
        <strain evidence="2">CBS 627.86</strain>
    </source>
</reference>
<feature type="compositionally biased region" description="Polar residues" evidence="1">
    <location>
        <begin position="10"/>
        <end position="31"/>
    </location>
</feature>
<dbReference type="OrthoDB" id="5552418at2759"/>
<name>A0A6A5ZM32_9PLEO</name>
<sequence length="415" mass="45591">MENNDRRQRQTNPSGYAAQQGTLLQSESQYPVVSASDRFRQAPLTAGQPPTSAPASRSRASAQSYGYAYGEGSQFVGSSIQPSGVAYGAQDYAAEQPRASQQYGHYNQNVMYNVPGPQASAAPPAQYEPVQPYGQQRDSSAIEVLTTGFGVAQPQQYYVGEGGPTSAPAISAAPPNVPSQYQTLGYTAQQGPSGRDTIPSGYSTAAMSDPQAPAPGYNPTTAYGDQSGSEYDDFYNNYQNELKKTFEHTRDGRLSEAAANLFRLSDWLLHWAETLGKPASLGSTGDEQLRLTIGLVRDDENHYPQRLKLWEEFNNCWLTTLQRQTTMLNDLIRTGQRPQPPQTLIEPDFLEKMGTQLVKNCDNIEKHGLVDYQMGVWEEEIIAMLSRCLDQWEKAGVASSSSQRVVPSASSSRRR</sequence>
<evidence type="ECO:0000313" key="2">
    <source>
        <dbReference type="EMBL" id="KAF2120064.1"/>
    </source>
</evidence>
<evidence type="ECO:0000256" key="1">
    <source>
        <dbReference type="SAM" id="MobiDB-lite"/>
    </source>
</evidence>
<organism evidence="2 3">
    <name type="scientific">Lophiotrema nucula</name>
    <dbReference type="NCBI Taxonomy" id="690887"/>
    <lineage>
        <taxon>Eukaryota</taxon>
        <taxon>Fungi</taxon>
        <taxon>Dikarya</taxon>
        <taxon>Ascomycota</taxon>
        <taxon>Pezizomycotina</taxon>
        <taxon>Dothideomycetes</taxon>
        <taxon>Pleosporomycetidae</taxon>
        <taxon>Pleosporales</taxon>
        <taxon>Lophiotremataceae</taxon>
        <taxon>Lophiotrema</taxon>
    </lineage>
</organism>
<evidence type="ECO:0000313" key="3">
    <source>
        <dbReference type="Proteomes" id="UP000799770"/>
    </source>
</evidence>
<feature type="region of interest" description="Disordered" evidence="1">
    <location>
        <begin position="1"/>
        <end position="59"/>
    </location>
</feature>
<dbReference type="Proteomes" id="UP000799770">
    <property type="component" value="Unassembled WGS sequence"/>
</dbReference>
<feature type="compositionally biased region" description="Low complexity" evidence="1">
    <location>
        <begin position="48"/>
        <end position="59"/>
    </location>
</feature>
<accession>A0A6A5ZM32</accession>
<protein>
    <submittedName>
        <fullName evidence="2">Uncharacterized protein</fullName>
    </submittedName>
</protein>
<gene>
    <name evidence="2" type="ORF">BDV96DRAFT_486002</name>
</gene>
<keyword evidence="3" id="KW-1185">Reference proteome</keyword>